<dbReference type="FunFam" id="3.40.50.12160:FF:000004">
    <property type="entry name" value="Threonylcarbamoyladenosine tRNA methylthiotransferase MtaB"/>
    <property type="match status" value="1"/>
</dbReference>
<dbReference type="InterPro" id="IPR023404">
    <property type="entry name" value="rSAM_horseshoe"/>
</dbReference>
<dbReference type="SFLD" id="SFLDS00029">
    <property type="entry name" value="Radical_SAM"/>
    <property type="match status" value="1"/>
</dbReference>
<evidence type="ECO:0000259" key="11">
    <source>
        <dbReference type="PROSITE" id="PS51918"/>
    </source>
</evidence>
<organism evidence="12 13">
    <name type="scientific">Eiseniibacteriota bacterium</name>
    <dbReference type="NCBI Taxonomy" id="2212470"/>
    <lineage>
        <taxon>Bacteria</taxon>
        <taxon>Candidatus Eiseniibacteriota</taxon>
    </lineage>
</organism>
<dbReference type="InterPro" id="IPR006638">
    <property type="entry name" value="Elp3/MiaA/NifB-like_rSAM"/>
</dbReference>
<accession>A0A7Y2E7L7</accession>
<dbReference type="InterPro" id="IPR020612">
    <property type="entry name" value="Methylthiotransferase_CS"/>
</dbReference>
<evidence type="ECO:0000256" key="9">
    <source>
        <dbReference type="ARBA" id="ARBA00023014"/>
    </source>
</evidence>
<keyword evidence="4 12" id="KW-0808">Transferase</keyword>
<keyword evidence="3" id="KW-0963">Cytoplasm</keyword>
<dbReference type="CDD" id="cd01335">
    <property type="entry name" value="Radical_SAM"/>
    <property type="match status" value="1"/>
</dbReference>
<dbReference type="InterPro" id="IPR058240">
    <property type="entry name" value="rSAM_sf"/>
</dbReference>
<evidence type="ECO:0000256" key="2">
    <source>
        <dbReference type="ARBA" id="ARBA00022485"/>
    </source>
</evidence>
<evidence type="ECO:0000256" key="6">
    <source>
        <dbReference type="ARBA" id="ARBA00022694"/>
    </source>
</evidence>
<feature type="domain" description="MTTase N-terminal" evidence="10">
    <location>
        <begin position="14"/>
        <end position="128"/>
    </location>
</feature>
<dbReference type="InterPro" id="IPR038135">
    <property type="entry name" value="Methylthiotransferase_N_sf"/>
</dbReference>
<dbReference type="PANTHER" id="PTHR11918">
    <property type="entry name" value="RADICAL SAM PROTEINS"/>
    <property type="match status" value="1"/>
</dbReference>
<dbReference type="SFLD" id="SFLDG01082">
    <property type="entry name" value="B12-binding_domain_containing"/>
    <property type="match status" value="1"/>
</dbReference>
<dbReference type="Pfam" id="PF00919">
    <property type="entry name" value="UPF0004"/>
    <property type="match status" value="1"/>
</dbReference>
<dbReference type="SUPFAM" id="SSF102114">
    <property type="entry name" value="Radical SAM enzymes"/>
    <property type="match status" value="1"/>
</dbReference>
<gene>
    <name evidence="12" type="ORF">HKN21_03815</name>
</gene>
<dbReference type="GO" id="GO:0035598">
    <property type="term" value="F:tRNA (N(6)-L-threonylcarbamoyladenosine(37)-C(2))-methylthiotransferase activity"/>
    <property type="evidence" value="ECO:0007669"/>
    <property type="project" value="TreeGrafter"/>
</dbReference>
<evidence type="ECO:0000256" key="8">
    <source>
        <dbReference type="ARBA" id="ARBA00023004"/>
    </source>
</evidence>
<dbReference type="Gene3D" id="3.40.50.12160">
    <property type="entry name" value="Methylthiotransferase, N-terminal domain"/>
    <property type="match status" value="1"/>
</dbReference>
<evidence type="ECO:0000256" key="5">
    <source>
        <dbReference type="ARBA" id="ARBA00022691"/>
    </source>
</evidence>
<dbReference type="InterPro" id="IPR013848">
    <property type="entry name" value="Methylthiotransferase_N"/>
</dbReference>
<dbReference type="SMART" id="SM00729">
    <property type="entry name" value="Elp3"/>
    <property type="match status" value="1"/>
</dbReference>
<dbReference type="NCBIfam" id="TIGR00089">
    <property type="entry name" value="MiaB/RimO family radical SAM methylthiotransferase"/>
    <property type="match status" value="1"/>
</dbReference>
<dbReference type="EMBL" id="JABDJR010000143">
    <property type="protein sequence ID" value="NNF05862.1"/>
    <property type="molecule type" value="Genomic_DNA"/>
</dbReference>
<keyword evidence="5" id="KW-0949">S-adenosyl-L-methionine</keyword>
<dbReference type="InterPro" id="IPR007197">
    <property type="entry name" value="rSAM"/>
</dbReference>
<evidence type="ECO:0000313" key="12">
    <source>
        <dbReference type="EMBL" id="NNF05862.1"/>
    </source>
</evidence>
<dbReference type="InterPro" id="IPR005839">
    <property type="entry name" value="Methylthiotransferase"/>
</dbReference>
<proteinExistence type="predicted"/>
<comment type="cofactor">
    <cofactor evidence="1">
        <name>[4Fe-4S] cluster</name>
        <dbReference type="ChEBI" id="CHEBI:49883"/>
    </cofactor>
</comment>
<evidence type="ECO:0000256" key="3">
    <source>
        <dbReference type="ARBA" id="ARBA00022490"/>
    </source>
</evidence>
<feature type="non-terminal residue" evidence="12">
    <location>
        <position position="340"/>
    </location>
</feature>
<dbReference type="AlphaFoldDB" id="A0A7Y2E7L7"/>
<evidence type="ECO:0000256" key="1">
    <source>
        <dbReference type="ARBA" id="ARBA00001966"/>
    </source>
</evidence>
<dbReference type="PROSITE" id="PS01278">
    <property type="entry name" value="MTTASE_RADICAL"/>
    <property type="match status" value="1"/>
</dbReference>
<name>A0A7Y2E7L7_UNCEI</name>
<keyword evidence="9" id="KW-0411">Iron-sulfur</keyword>
<dbReference type="PROSITE" id="PS51449">
    <property type="entry name" value="MTTASE_N"/>
    <property type="match status" value="1"/>
</dbReference>
<dbReference type="Gene3D" id="3.80.30.20">
    <property type="entry name" value="tm_1862 like domain"/>
    <property type="match status" value="1"/>
</dbReference>
<evidence type="ECO:0000256" key="4">
    <source>
        <dbReference type="ARBA" id="ARBA00022679"/>
    </source>
</evidence>
<dbReference type="PROSITE" id="PS51918">
    <property type="entry name" value="RADICAL_SAM"/>
    <property type="match status" value="1"/>
</dbReference>
<reference evidence="12 13" key="1">
    <citation type="submission" date="2020-03" db="EMBL/GenBank/DDBJ databases">
        <title>Metabolic flexibility allows generalist bacteria to become dominant in a frequently disturbed ecosystem.</title>
        <authorList>
            <person name="Chen Y.-J."/>
            <person name="Leung P.M."/>
            <person name="Bay S.K."/>
            <person name="Hugenholtz P."/>
            <person name="Kessler A.J."/>
            <person name="Shelley G."/>
            <person name="Waite D.W."/>
            <person name="Cook P.L."/>
            <person name="Greening C."/>
        </authorList>
    </citation>
    <scope>NUCLEOTIDE SEQUENCE [LARGE SCALE GENOMIC DNA]</scope>
    <source>
        <strain evidence="12">SS_bin_28</strain>
    </source>
</reference>
<dbReference type="GO" id="GO:0046872">
    <property type="term" value="F:metal ion binding"/>
    <property type="evidence" value="ECO:0007669"/>
    <property type="project" value="UniProtKB-KW"/>
</dbReference>
<keyword evidence="7" id="KW-0479">Metal-binding</keyword>
<sequence>MSSDTTVREATRNKRVAFRTFGCKLNLYESAGIGQQAEARGFQLQEDHAQDPADILVVNTCSVTMRADQEARQYIRKVHRKHPETRIVVTGCYAQRAPEELATLPGVAMVVGHAEKDQLGSLLNSLPDPGVPAEVRVAPIDQKNMPTLRAHGHQGRTRAFLRVQDGCDAACTYCIIPKTRGRSHSLNFEEAVEEGRRLIVDAGFREIVLTGTHLGHFGIDNDRRRRLSELVEALIDLRAPHGFRIRLSSVEPQEIDQKLIDMFETRPELAAHLHLPLQSGSDAVLRRMRRAYRTGNYRKQVERVSSSVSPLALGADLIVGFPGETEADFRRTLQFLAELP</sequence>
<evidence type="ECO:0000313" key="13">
    <source>
        <dbReference type="Proteomes" id="UP000547674"/>
    </source>
</evidence>
<protein>
    <submittedName>
        <fullName evidence="12">MiaB/RimO family radical SAM methylthiotransferase</fullName>
        <ecNumber evidence="12">2.8.4.-</ecNumber>
    </submittedName>
</protein>
<dbReference type="GO" id="GO:0051539">
    <property type="term" value="F:4 iron, 4 sulfur cluster binding"/>
    <property type="evidence" value="ECO:0007669"/>
    <property type="project" value="UniProtKB-KW"/>
</dbReference>
<keyword evidence="2" id="KW-0004">4Fe-4S</keyword>
<evidence type="ECO:0000259" key="10">
    <source>
        <dbReference type="PROSITE" id="PS51449"/>
    </source>
</evidence>
<evidence type="ECO:0000256" key="7">
    <source>
        <dbReference type="ARBA" id="ARBA00022723"/>
    </source>
</evidence>
<dbReference type="Proteomes" id="UP000547674">
    <property type="component" value="Unassembled WGS sequence"/>
</dbReference>
<feature type="domain" description="Radical SAM core" evidence="11">
    <location>
        <begin position="153"/>
        <end position="340"/>
    </location>
</feature>
<dbReference type="EC" id="2.8.4.-" evidence="12"/>
<dbReference type="Pfam" id="PF04055">
    <property type="entry name" value="Radical_SAM"/>
    <property type="match status" value="1"/>
</dbReference>
<keyword evidence="8" id="KW-0408">Iron</keyword>
<dbReference type="PANTHER" id="PTHR11918:SF45">
    <property type="entry name" value="THREONYLCARBAMOYLADENOSINE TRNA METHYLTHIOTRANSFERASE"/>
    <property type="match status" value="1"/>
</dbReference>
<keyword evidence="6" id="KW-0819">tRNA processing</keyword>
<comment type="caution">
    <text evidence="12">The sequence shown here is derived from an EMBL/GenBank/DDBJ whole genome shotgun (WGS) entry which is preliminary data.</text>
</comment>